<dbReference type="Proteomes" id="UP000676336">
    <property type="component" value="Unassembled WGS sequence"/>
</dbReference>
<dbReference type="InterPro" id="IPR035309">
    <property type="entry name" value="PSME4"/>
</dbReference>
<feature type="domain" description="Proteasome activator Blm10 middle HEAT repeats region" evidence="10">
    <location>
        <begin position="3"/>
        <end position="106"/>
    </location>
</feature>
<reference evidence="12" key="1">
    <citation type="submission" date="2021-02" db="EMBL/GenBank/DDBJ databases">
        <authorList>
            <person name="Nowell W R."/>
        </authorList>
    </citation>
    <scope>NUCLEOTIDE SEQUENCE</scope>
</reference>
<dbReference type="InterPro" id="IPR011989">
    <property type="entry name" value="ARM-like"/>
</dbReference>
<evidence type="ECO:0000256" key="3">
    <source>
        <dbReference type="ARBA" id="ARBA00005739"/>
    </source>
</evidence>
<gene>
    <name evidence="12" type="ORF">SMN809_LOCUS18686</name>
</gene>
<dbReference type="GO" id="GO:0006281">
    <property type="term" value="P:DNA repair"/>
    <property type="evidence" value="ECO:0007669"/>
    <property type="project" value="UniProtKB-KW"/>
</dbReference>
<proteinExistence type="inferred from homology"/>
<dbReference type="Pfam" id="PF23096">
    <property type="entry name" value="HEAT_PSME4"/>
    <property type="match status" value="1"/>
</dbReference>
<evidence type="ECO:0000259" key="11">
    <source>
        <dbReference type="Pfam" id="PF23096"/>
    </source>
</evidence>
<evidence type="ECO:0000313" key="12">
    <source>
        <dbReference type="EMBL" id="CAF4129373.1"/>
    </source>
</evidence>
<protein>
    <recommendedName>
        <fullName evidence="14">Proteasome activator complex subunit 4</fullName>
    </recommendedName>
</protein>
<dbReference type="PANTHER" id="PTHR32170">
    <property type="entry name" value="PROTEASOME ACTIVATOR COMPLEX SUBUNIT 4"/>
    <property type="match status" value="1"/>
</dbReference>
<dbReference type="GO" id="GO:0005829">
    <property type="term" value="C:cytosol"/>
    <property type="evidence" value="ECO:0007669"/>
    <property type="project" value="TreeGrafter"/>
</dbReference>
<dbReference type="PANTHER" id="PTHR32170:SF3">
    <property type="entry name" value="PROTEASOME ACTIVATOR COMPLEX SUBUNIT 4"/>
    <property type="match status" value="1"/>
</dbReference>
<accession>A0A8S2QX09</accession>
<dbReference type="EMBL" id="CAJOBI010009084">
    <property type="protein sequence ID" value="CAF4129373.1"/>
    <property type="molecule type" value="Genomic_DNA"/>
</dbReference>
<dbReference type="InterPro" id="IPR016024">
    <property type="entry name" value="ARM-type_fold"/>
</dbReference>
<keyword evidence="4" id="KW-0963">Cytoplasm</keyword>
<keyword evidence="6" id="KW-0227">DNA damage</keyword>
<evidence type="ECO:0000313" key="13">
    <source>
        <dbReference type="Proteomes" id="UP000676336"/>
    </source>
</evidence>
<dbReference type="GO" id="GO:0010499">
    <property type="term" value="P:proteasomal ubiquitin-independent protein catabolic process"/>
    <property type="evidence" value="ECO:0007669"/>
    <property type="project" value="TreeGrafter"/>
</dbReference>
<dbReference type="GO" id="GO:0016504">
    <property type="term" value="F:peptidase activator activity"/>
    <property type="evidence" value="ECO:0007669"/>
    <property type="project" value="InterPro"/>
</dbReference>
<keyword evidence="5" id="KW-0677">Repeat</keyword>
<dbReference type="GO" id="GO:0016607">
    <property type="term" value="C:nuclear speck"/>
    <property type="evidence" value="ECO:0007669"/>
    <property type="project" value="UniProtKB-SubCell"/>
</dbReference>
<dbReference type="SUPFAM" id="SSF48371">
    <property type="entry name" value="ARM repeat"/>
    <property type="match status" value="2"/>
</dbReference>
<evidence type="ECO:0000256" key="8">
    <source>
        <dbReference type="ARBA" id="ARBA00023242"/>
    </source>
</evidence>
<evidence type="ECO:0008006" key="14">
    <source>
        <dbReference type="Google" id="ProtNLM"/>
    </source>
</evidence>
<evidence type="ECO:0000256" key="7">
    <source>
        <dbReference type="ARBA" id="ARBA00023204"/>
    </source>
</evidence>
<dbReference type="InterPro" id="IPR032430">
    <property type="entry name" value="Blm10_mid"/>
</dbReference>
<dbReference type="AlphaFoldDB" id="A0A8S2QX09"/>
<name>A0A8S2QX09_9BILA</name>
<comment type="subcellular location">
    <subcellularLocation>
        <location evidence="2">Cytoplasm</location>
    </subcellularLocation>
    <subcellularLocation>
        <location evidence="1">Nucleus speckle</location>
    </subcellularLocation>
</comment>
<feature type="domain" description="Proteasome activator complex subunit 4 C-terminal" evidence="9">
    <location>
        <begin position="847"/>
        <end position="933"/>
    </location>
</feature>
<keyword evidence="8" id="KW-0539">Nucleus</keyword>
<dbReference type="GO" id="GO:0070628">
    <property type="term" value="F:proteasome binding"/>
    <property type="evidence" value="ECO:0007669"/>
    <property type="project" value="InterPro"/>
</dbReference>
<sequence>MILSVFHRCIHIIHKKSYEAIANAAKNLLKSLSHVYPIDYRMTMENIDGPFTDFLPIRAWGQHVEFDKLQPQFHIPNAEEVDLACEFVETFIYPELTLLNQRSSDMSNDERLRSLTLVLFIAIGCLRMVPRIDSEEVLDLAPSVAPFDFKYRGQYTVYVKEPKFKENLRMRLIIDIGKLLDHLVERHSDDVSSILTALKIYSLPSSYYGLLASDQHKLCNDFEILKYSFENKLNGKRHHPRFVIIKFLAKQIEVTSEHDCSVITVVVSQLFSLTNYQSLTEIDKQVILKLVELSINRYSEIRRDAQVYLFDILKRYLFSYNVVVDHILELLNTQDEVDHDRIKGCLYVLLGNDSVFLPAKHSWSLLEKLWPSIAGTMHATKISTQNLLDQILEKIFKQFDTLAIIEDTNAISIRAAVALWRPLEPKEVKPTCRQKERTVAFICLLLQKRVPIPSSCIRTFPDFLVHDNVKLRKVACHCISAICRLQKPPRIYAEKTLEEILHRSINNECHPGDRDDNLWITINDYKPPKTQTEWEQTCFLDKSFHGYYKWPKIIKYPLNKRERYTNENMPEQVAILYDRFIDKKYVAQFIQFMVLDKETDNSLDVTRYRMFKGLFRNFGSVFVEIFMEQLDALIRVKIKEKQEACQRVAAEIVAGMIRGSKYWTLEMLDELWSKLTPFLNEACKNLSSEEVLGWCEGFWLIMLCNIESIVANDQSIRDRLTLSRMCIAVTYLHVSFIQALIEQIEYVCTNSKWHARCAAIEFAQHMIFCNLFNARPFASRIRELILKCLFDEQFEVRTIASVTLAGFYQCGFIEIVKEDLKYFRLMSKTNYFIKIDGKKVTSTEYIVKRHGGVLGLCAIVLSSPYDISIHVPDALMLLCEHSQDPNLIRKSIKNTLSEFRRTHHDSWHEHREKFTKDELVILADFLISPNYYV</sequence>
<evidence type="ECO:0000256" key="5">
    <source>
        <dbReference type="ARBA" id="ARBA00022737"/>
    </source>
</evidence>
<evidence type="ECO:0000259" key="10">
    <source>
        <dbReference type="Pfam" id="PF16507"/>
    </source>
</evidence>
<evidence type="ECO:0000256" key="1">
    <source>
        <dbReference type="ARBA" id="ARBA00004324"/>
    </source>
</evidence>
<dbReference type="Pfam" id="PF11919">
    <property type="entry name" value="PSME4_C"/>
    <property type="match status" value="1"/>
</dbReference>
<dbReference type="Gene3D" id="1.25.10.10">
    <property type="entry name" value="Leucine-rich Repeat Variant"/>
    <property type="match status" value="1"/>
</dbReference>
<evidence type="ECO:0000256" key="2">
    <source>
        <dbReference type="ARBA" id="ARBA00004496"/>
    </source>
</evidence>
<feature type="domain" description="Proteasome activator complex subunit 4-like HEAT repeat-like" evidence="11">
    <location>
        <begin position="457"/>
        <end position="701"/>
    </location>
</feature>
<evidence type="ECO:0000256" key="4">
    <source>
        <dbReference type="ARBA" id="ARBA00022490"/>
    </source>
</evidence>
<dbReference type="InterPro" id="IPR021843">
    <property type="entry name" value="PSME4_C"/>
</dbReference>
<evidence type="ECO:0000259" key="9">
    <source>
        <dbReference type="Pfam" id="PF11919"/>
    </source>
</evidence>
<keyword evidence="7" id="KW-0234">DNA repair</keyword>
<organism evidence="12 13">
    <name type="scientific">Rotaria magnacalcarata</name>
    <dbReference type="NCBI Taxonomy" id="392030"/>
    <lineage>
        <taxon>Eukaryota</taxon>
        <taxon>Metazoa</taxon>
        <taxon>Spiralia</taxon>
        <taxon>Gnathifera</taxon>
        <taxon>Rotifera</taxon>
        <taxon>Eurotatoria</taxon>
        <taxon>Bdelloidea</taxon>
        <taxon>Philodinida</taxon>
        <taxon>Philodinidae</taxon>
        <taxon>Rotaria</taxon>
    </lineage>
</organism>
<evidence type="ECO:0000256" key="6">
    <source>
        <dbReference type="ARBA" id="ARBA00022763"/>
    </source>
</evidence>
<comment type="similarity">
    <text evidence="3">Belongs to the BLM10 family.</text>
</comment>
<dbReference type="Pfam" id="PF16507">
    <property type="entry name" value="HEAT_PSME4_mid"/>
    <property type="match status" value="1"/>
</dbReference>
<dbReference type="InterPro" id="IPR055455">
    <property type="entry name" value="HEAT_PSME4"/>
</dbReference>
<comment type="caution">
    <text evidence="12">The sequence shown here is derived from an EMBL/GenBank/DDBJ whole genome shotgun (WGS) entry which is preliminary data.</text>
</comment>